<dbReference type="OrthoDB" id="4954011at2759"/>
<sequence>MAPPPPLNATPTCPCAKCFNVLAQRPYSGHAHQPHGQYAQYSPVGFTRRDSDEITLVGKYGYDVATTTHVEMARSK</sequence>
<protein>
    <submittedName>
        <fullName evidence="1">Uncharacterized protein</fullName>
    </submittedName>
</protein>
<proteinExistence type="predicted"/>
<dbReference type="EMBL" id="SRPY01000796">
    <property type="protein sequence ID" value="KAG5917638.1"/>
    <property type="molecule type" value="Genomic_DNA"/>
</dbReference>
<evidence type="ECO:0000313" key="1">
    <source>
        <dbReference type="EMBL" id="KAG5917638.1"/>
    </source>
</evidence>
<dbReference type="AlphaFoldDB" id="A0A8K0NFA2"/>
<reference evidence="1" key="1">
    <citation type="journal article" date="2020" name="bioRxiv">
        <title>Whole genome comparisons of ergot fungi reveals the divergence and evolution of species within the genus Claviceps are the result of varying mechanisms driving genome evolution and host range expansion.</title>
        <authorList>
            <person name="Wyka S.A."/>
            <person name="Mondo S.J."/>
            <person name="Liu M."/>
            <person name="Dettman J."/>
            <person name="Nalam V."/>
            <person name="Broders K.D."/>
        </authorList>
    </citation>
    <scope>NUCLEOTIDE SEQUENCE</scope>
    <source>
        <strain evidence="1">CCC 489</strain>
    </source>
</reference>
<comment type="caution">
    <text evidence="1">The sequence shown here is derived from an EMBL/GenBank/DDBJ whole genome shotgun (WGS) entry which is preliminary data.</text>
</comment>
<keyword evidence="2" id="KW-1185">Reference proteome</keyword>
<dbReference type="Proteomes" id="UP000811619">
    <property type="component" value="Unassembled WGS sequence"/>
</dbReference>
<evidence type="ECO:0000313" key="2">
    <source>
        <dbReference type="Proteomes" id="UP000811619"/>
    </source>
</evidence>
<gene>
    <name evidence="1" type="ORF">E4U42_007171</name>
</gene>
<name>A0A8K0NFA2_9HYPO</name>
<accession>A0A8K0NFA2</accession>
<organism evidence="1 2">
    <name type="scientific">Claviceps africana</name>
    <dbReference type="NCBI Taxonomy" id="83212"/>
    <lineage>
        <taxon>Eukaryota</taxon>
        <taxon>Fungi</taxon>
        <taxon>Dikarya</taxon>
        <taxon>Ascomycota</taxon>
        <taxon>Pezizomycotina</taxon>
        <taxon>Sordariomycetes</taxon>
        <taxon>Hypocreomycetidae</taxon>
        <taxon>Hypocreales</taxon>
        <taxon>Clavicipitaceae</taxon>
        <taxon>Claviceps</taxon>
    </lineage>
</organism>